<name>A0A545U524_9GAMM</name>
<dbReference type="Proteomes" id="UP000315439">
    <property type="component" value="Unassembled WGS sequence"/>
</dbReference>
<proteinExistence type="predicted"/>
<organism evidence="1 2">
    <name type="scientific">Aliikangiella coralliicola</name>
    <dbReference type="NCBI Taxonomy" id="2592383"/>
    <lineage>
        <taxon>Bacteria</taxon>
        <taxon>Pseudomonadati</taxon>
        <taxon>Pseudomonadota</taxon>
        <taxon>Gammaproteobacteria</taxon>
        <taxon>Oceanospirillales</taxon>
        <taxon>Pleioneaceae</taxon>
        <taxon>Aliikangiella</taxon>
    </lineage>
</organism>
<comment type="caution">
    <text evidence="1">The sequence shown here is derived from an EMBL/GenBank/DDBJ whole genome shotgun (WGS) entry which is preliminary data.</text>
</comment>
<reference evidence="1 2" key="1">
    <citation type="submission" date="2019-07" db="EMBL/GenBank/DDBJ databases">
        <title>Draft genome for Aliikangiella sp. M105.</title>
        <authorList>
            <person name="Wang G."/>
        </authorList>
    </citation>
    <scope>NUCLEOTIDE SEQUENCE [LARGE SCALE GENOMIC DNA]</scope>
    <source>
        <strain evidence="1 2">M105</strain>
    </source>
</reference>
<evidence type="ECO:0000313" key="1">
    <source>
        <dbReference type="EMBL" id="TQV84554.1"/>
    </source>
</evidence>
<dbReference type="InterPro" id="IPR046125">
    <property type="entry name" value="DUF6122"/>
</dbReference>
<keyword evidence="2" id="KW-1185">Reference proteome</keyword>
<dbReference type="OrthoDB" id="289051at2"/>
<dbReference type="AlphaFoldDB" id="A0A545U524"/>
<dbReference type="EMBL" id="VIKS01000014">
    <property type="protein sequence ID" value="TQV84554.1"/>
    <property type="molecule type" value="Genomic_DNA"/>
</dbReference>
<dbReference type="Pfam" id="PF19617">
    <property type="entry name" value="DUF6122"/>
    <property type="match status" value="1"/>
</dbReference>
<gene>
    <name evidence="1" type="ORF">FLL46_23370</name>
</gene>
<evidence type="ECO:0008006" key="3">
    <source>
        <dbReference type="Google" id="ProtNLM"/>
    </source>
</evidence>
<accession>A0A545U524</accession>
<sequence>MLHIFSHFFIPALVAVAISRKNWFKIWLVLCLTMLVDLDHLLADPIYDLMRCSINFHPLHSYWAIALYVGLMFHRKTRLVATGLLIHMLLDWQDCHFKLADWL</sequence>
<evidence type="ECO:0000313" key="2">
    <source>
        <dbReference type="Proteomes" id="UP000315439"/>
    </source>
</evidence>
<protein>
    <recommendedName>
        <fullName evidence="3">Metal-dependent hydrolase</fullName>
    </recommendedName>
</protein>
<dbReference type="RefSeq" id="WP_142934261.1">
    <property type="nucleotide sequence ID" value="NZ_ML660170.1"/>
</dbReference>